<dbReference type="KEGG" id="tem:JW646_01575"/>
<feature type="transmembrane region" description="Helical" evidence="1">
    <location>
        <begin position="106"/>
        <end position="124"/>
    </location>
</feature>
<dbReference type="PANTHER" id="PTHR44757">
    <property type="entry name" value="DIGUANYLATE CYCLASE DGCP"/>
    <property type="match status" value="1"/>
</dbReference>
<accession>A0AAX2ZG10</accession>
<keyword evidence="1" id="KW-0472">Membrane</keyword>
<gene>
    <name evidence="4" type="ORF">JW646_01575</name>
</gene>
<dbReference type="EMBL" id="CP081135">
    <property type="protein sequence ID" value="UEL48167.1"/>
    <property type="molecule type" value="Genomic_DNA"/>
</dbReference>
<keyword evidence="1" id="KW-0812">Transmembrane</keyword>
<evidence type="ECO:0000313" key="5">
    <source>
        <dbReference type="Proteomes" id="UP001198983"/>
    </source>
</evidence>
<name>A0AAX2ZG10_9FIRM</name>
<dbReference type="Gene3D" id="3.20.20.450">
    <property type="entry name" value="EAL domain"/>
    <property type="match status" value="1"/>
</dbReference>
<dbReference type="PROSITE" id="PS50887">
    <property type="entry name" value="GGDEF"/>
    <property type="match status" value="1"/>
</dbReference>
<dbReference type="Proteomes" id="UP001198983">
    <property type="component" value="Chromosome"/>
</dbReference>
<evidence type="ECO:0000256" key="1">
    <source>
        <dbReference type="SAM" id="Phobius"/>
    </source>
</evidence>
<dbReference type="InterPro" id="IPR001633">
    <property type="entry name" value="EAL_dom"/>
</dbReference>
<dbReference type="InterPro" id="IPR000160">
    <property type="entry name" value="GGDEF_dom"/>
</dbReference>
<dbReference type="PANTHER" id="PTHR44757:SF2">
    <property type="entry name" value="BIOFILM ARCHITECTURE MAINTENANCE PROTEIN MBAA"/>
    <property type="match status" value="1"/>
</dbReference>
<dbReference type="Gene3D" id="3.30.70.270">
    <property type="match status" value="1"/>
</dbReference>
<reference evidence="4 5" key="1">
    <citation type="journal article" date="2023" name="Int. J. Syst. Evol. Microbiol.">
        <title>Terrisporobacter hibernicus sp. nov., isolated from bovine faeces in Northern Ireland.</title>
        <authorList>
            <person name="Mitchell M."/>
            <person name="Nguyen S.V."/>
            <person name="Connor M."/>
            <person name="Fairley D.J."/>
            <person name="Donoghue O."/>
            <person name="Marshall H."/>
            <person name="Koolman L."/>
            <person name="McMullan G."/>
            <person name="Schaffer K.E."/>
            <person name="McGrath J.W."/>
            <person name="Fanning S."/>
        </authorList>
    </citation>
    <scope>NUCLEOTIDE SEQUENCE [LARGE SCALE GENOMIC DNA]</scope>
    <source>
        <strain evidence="4 5">MCA3</strain>
    </source>
</reference>
<dbReference type="SMART" id="SM00052">
    <property type="entry name" value="EAL"/>
    <property type="match status" value="1"/>
</dbReference>
<feature type="transmembrane region" description="Helical" evidence="1">
    <location>
        <begin position="67"/>
        <end position="86"/>
    </location>
</feature>
<keyword evidence="1" id="KW-1133">Transmembrane helix</keyword>
<dbReference type="PROSITE" id="PS50883">
    <property type="entry name" value="EAL"/>
    <property type="match status" value="1"/>
</dbReference>
<feature type="transmembrane region" description="Helical" evidence="1">
    <location>
        <begin position="136"/>
        <end position="158"/>
    </location>
</feature>
<feature type="transmembrane region" description="Helical" evidence="1">
    <location>
        <begin position="12"/>
        <end position="30"/>
    </location>
</feature>
<feature type="domain" description="EAL" evidence="2">
    <location>
        <begin position="522"/>
        <end position="774"/>
    </location>
</feature>
<dbReference type="Pfam" id="PF00563">
    <property type="entry name" value="EAL"/>
    <property type="match status" value="1"/>
</dbReference>
<dbReference type="NCBIfam" id="TIGR00254">
    <property type="entry name" value="GGDEF"/>
    <property type="match status" value="1"/>
</dbReference>
<keyword evidence="5" id="KW-1185">Reference proteome</keyword>
<feature type="transmembrane region" description="Helical" evidence="1">
    <location>
        <begin position="204"/>
        <end position="225"/>
    </location>
</feature>
<dbReference type="InterPro" id="IPR029787">
    <property type="entry name" value="Nucleotide_cyclase"/>
</dbReference>
<dbReference type="SUPFAM" id="SSF55073">
    <property type="entry name" value="Nucleotide cyclase"/>
    <property type="match status" value="1"/>
</dbReference>
<feature type="domain" description="GGDEF" evidence="3">
    <location>
        <begin position="383"/>
        <end position="516"/>
    </location>
</feature>
<dbReference type="CDD" id="cd01948">
    <property type="entry name" value="EAL"/>
    <property type="match status" value="1"/>
</dbReference>
<feature type="transmembrane region" description="Helical" evidence="1">
    <location>
        <begin position="170"/>
        <end position="192"/>
    </location>
</feature>
<feature type="transmembrane region" description="Helical" evidence="1">
    <location>
        <begin position="36"/>
        <end position="55"/>
    </location>
</feature>
<protein>
    <submittedName>
        <fullName evidence="4">Bifunctional diguanylate cyclase/phosphodiesterase</fullName>
    </submittedName>
</protein>
<evidence type="ECO:0000259" key="2">
    <source>
        <dbReference type="PROSITE" id="PS50883"/>
    </source>
</evidence>
<sequence>MENKIDKIKFYKIYIGVIVFLVILFSYPSTNIYYEMITNAIGILGCITSIVLVYITFKNTEKNKLKYYWLLNFLAITSFGIGEIIWGIKEIFLNEKLIMPSLTISFYLPSNIFIFLSSLVLIKKNIRTYKRQKTKLSLDIVIIFIMYISILIASIMPILNHNKMLFNTNIYLILYNILDFMTLINLSIIYIYNNENIIKGNFFVINFLGVLLFSLSDMVYMYQILENTYVSNTVLDSLWIISFLLIGLSAIEYLFTVNSKYNFKNIDECENKDFMSYLAIVPIPILFVLDIKNQHQAIIGIFISIIVIRQIKVLNENKILVEKYKMINEGLESAVLARTKELHEKNIELNYLSNKDTLTDLYNRRYLLNKLDELIVKSSKDNSKFGILFLDLDKFKNINDLYGHEVGDLLLNEIGNKLQKHSSKNSIIIRQGGDEFVIIYTDIDSEEDLKSFANQIISEFDKGICIEKIDFKVNFSIGGVIYPTDGEDKLTLMKKADMAMYASKKNSSSMFSLYKENNMYNKLKMEKLMEKAIKNKEFILYYQPQFNIDNNKIVGIEALIRWENDELGFVYPSEFIPLAEETGLIIDIGNWIIESTFLQIKKWQELYNIDIEVGINVSPIQLSDKRFLDTIVSNLKNTNINPSLINLEITERIAIDDSEIVIEKLKIIRDLGIKVSIDDFGSGYSSFKYAKSFAVDTLKIDISLIRGIDRSKEDYEIVKAVINMAKGLGLSIVAEGVDSDTQLSVLRNLGCDTIQGFYYEKPMHIEHLEKKYFM</sequence>
<feature type="transmembrane region" description="Helical" evidence="1">
    <location>
        <begin position="274"/>
        <end position="291"/>
    </location>
</feature>
<dbReference type="CDD" id="cd01949">
    <property type="entry name" value="GGDEF"/>
    <property type="match status" value="1"/>
</dbReference>
<organism evidence="4 5">
    <name type="scientific">Terrisporobacter hibernicus</name>
    <dbReference type="NCBI Taxonomy" id="2813371"/>
    <lineage>
        <taxon>Bacteria</taxon>
        <taxon>Bacillati</taxon>
        <taxon>Bacillota</taxon>
        <taxon>Clostridia</taxon>
        <taxon>Peptostreptococcales</taxon>
        <taxon>Peptostreptococcaceae</taxon>
        <taxon>Terrisporobacter</taxon>
    </lineage>
</organism>
<dbReference type="InterPro" id="IPR052155">
    <property type="entry name" value="Biofilm_reg_signaling"/>
</dbReference>
<dbReference type="SMART" id="SM00267">
    <property type="entry name" value="GGDEF"/>
    <property type="match status" value="1"/>
</dbReference>
<dbReference type="InterPro" id="IPR043128">
    <property type="entry name" value="Rev_trsase/Diguanyl_cyclase"/>
</dbReference>
<dbReference type="RefSeq" id="WP_228416326.1">
    <property type="nucleotide sequence ID" value="NZ_CP081135.1"/>
</dbReference>
<dbReference type="InterPro" id="IPR035919">
    <property type="entry name" value="EAL_sf"/>
</dbReference>
<evidence type="ECO:0000313" key="4">
    <source>
        <dbReference type="EMBL" id="UEL48167.1"/>
    </source>
</evidence>
<feature type="transmembrane region" description="Helical" evidence="1">
    <location>
        <begin position="237"/>
        <end position="254"/>
    </location>
</feature>
<dbReference type="AlphaFoldDB" id="A0AAX2ZG10"/>
<dbReference type="SUPFAM" id="SSF141868">
    <property type="entry name" value="EAL domain-like"/>
    <property type="match status" value="1"/>
</dbReference>
<dbReference type="Pfam" id="PF00990">
    <property type="entry name" value="GGDEF"/>
    <property type="match status" value="1"/>
</dbReference>
<proteinExistence type="predicted"/>
<evidence type="ECO:0000259" key="3">
    <source>
        <dbReference type="PROSITE" id="PS50887"/>
    </source>
</evidence>